<sequence>MTPRHTGVSESRRDRAMAARLATLEERLEAAERQQRLLRTTVAGLAREVGRSLGCQCSRCDESYTLVGDGCMYCPRCGFRESL</sequence>
<protein>
    <submittedName>
        <fullName evidence="2">Uncharacterized protein</fullName>
    </submittedName>
</protein>
<dbReference type="eggNOG" id="arCOG11533">
    <property type="taxonomic scope" value="Archaea"/>
</dbReference>
<proteinExistence type="predicted"/>
<dbReference type="KEGG" id="npe:Natpe_2088"/>
<evidence type="ECO:0000256" key="1">
    <source>
        <dbReference type="SAM" id="Coils"/>
    </source>
</evidence>
<keyword evidence="1" id="KW-0175">Coiled coil</keyword>
<dbReference type="AlphaFoldDB" id="L0JMW4"/>
<accession>L0JMW4</accession>
<evidence type="ECO:0000313" key="3">
    <source>
        <dbReference type="Proteomes" id="UP000010843"/>
    </source>
</evidence>
<dbReference type="HOGENOM" id="CLU_190389_0_0_2"/>
<reference evidence="3" key="1">
    <citation type="submission" date="2012-02" db="EMBL/GenBank/DDBJ databases">
        <title>Complete sequence of chromosome of Natrinema pellirubrum DSM 15624.</title>
        <authorList>
            <person name="Lucas S."/>
            <person name="Han J."/>
            <person name="Lapidus A."/>
            <person name="Cheng J.-F."/>
            <person name="Goodwin L."/>
            <person name="Pitluck S."/>
            <person name="Peters L."/>
            <person name="Teshima H."/>
            <person name="Detter J.C."/>
            <person name="Han C."/>
            <person name="Tapia R."/>
            <person name="Land M."/>
            <person name="Hauser L."/>
            <person name="Kyrpides N."/>
            <person name="Ivanova N."/>
            <person name="Pagani I."/>
            <person name="Sproer C."/>
            <person name="Anderson I."/>
            <person name="Woyke T."/>
        </authorList>
    </citation>
    <scope>NUCLEOTIDE SEQUENCE [LARGE SCALE GENOMIC DNA]</scope>
    <source>
        <strain evidence="3">DSM 15624 / JCM 10476 / NCIMB 786</strain>
    </source>
</reference>
<evidence type="ECO:0000313" key="2">
    <source>
        <dbReference type="EMBL" id="AGB31917.1"/>
    </source>
</evidence>
<organism evidence="2 3">
    <name type="scientific">Natrinema pellirubrum (strain DSM 15624 / CIP 106293 / JCM 10476 / NCIMB 786 / 157)</name>
    <dbReference type="NCBI Taxonomy" id="797303"/>
    <lineage>
        <taxon>Archaea</taxon>
        <taxon>Methanobacteriati</taxon>
        <taxon>Methanobacteriota</taxon>
        <taxon>Stenosarchaea group</taxon>
        <taxon>Halobacteria</taxon>
        <taxon>Halobacteriales</taxon>
        <taxon>Natrialbaceae</taxon>
        <taxon>Natrinema</taxon>
    </lineage>
</organism>
<feature type="coiled-coil region" evidence="1">
    <location>
        <begin position="14"/>
        <end position="48"/>
    </location>
</feature>
<gene>
    <name evidence="2" type="ordered locus">Natpe_2088</name>
</gene>
<name>L0JMW4_NATP1</name>
<dbReference type="EMBL" id="CP003372">
    <property type="protein sequence ID" value="AGB31917.1"/>
    <property type="molecule type" value="Genomic_DNA"/>
</dbReference>
<dbReference type="Proteomes" id="UP000010843">
    <property type="component" value="Chromosome"/>
</dbReference>